<sequence>MKARNRDTREAQGLAYIRRNRCASALEIGQAAIQGEARSREIPWRAKEAIGLSIAIELARKGKVTPTRGNQFRLA</sequence>
<reference evidence="1 2" key="1">
    <citation type="submission" date="2022-12" db="EMBL/GenBank/DDBJ databases">
        <authorList>
            <person name="Muema E."/>
        </authorList>
    </citation>
    <scope>NUCLEOTIDE SEQUENCE [LARGE SCALE GENOMIC DNA]</scope>
    <source>
        <strain evidence="2">1330</strain>
    </source>
</reference>
<name>A0ABU8KET8_9HYPH</name>
<organism evidence="1 2">
    <name type="scientific">Mesorhizobium argentiipisi</name>
    <dbReference type="NCBI Taxonomy" id="3015175"/>
    <lineage>
        <taxon>Bacteria</taxon>
        <taxon>Pseudomonadati</taxon>
        <taxon>Pseudomonadota</taxon>
        <taxon>Alphaproteobacteria</taxon>
        <taxon>Hyphomicrobiales</taxon>
        <taxon>Phyllobacteriaceae</taxon>
        <taxon>Mesorhizobium</taxon>
    </lineage>
</organism>
<gene>
    <name evidence="1" type="ORF">O7A05_14530</name>
</gene>
<evidence type="ECO:0000313" key="2">
    <source>
        <dbReference type="Proteomes" id="UP001366503"/>
    </source>
</evidence>
<keyword evidence="2" id="KW-1185">Reference proteome</keyword>
<evidence type="ECO:0000313" key="1">
    <source>
        <dbReference type="EMBL" id="MEI9403374.1"/>
    </source>
</evidence>
<dbReference type="EMBL" id="JAPYKO010000009">
    <property type="protein sequence ID" value="MEI9403374.1"/>
    <property type="molecule type" value="Genomic_DNA"/>
</dbReference>
<proteinExistence type="predicted"/>
<accession>A0ABU8KET8</accession>
<dbReference type="Proteomes" id="UP001366503">
    <property type="component" value="Unassembled WGS sequence"/>
</dbReference>
<dbReference type="RefSeq" id="WP_337093765.1">
    <property type="nucleotide sequence ID" value="NZ_JAPYKO010000009.1"/>
</dbReference>
<comment type="caution">
    <text evidence="1">The sequence shown here is derived from an EMBL/GenBank/DDBJ whole genome shotgun (WGS) entry which is preliminary data.</text>
</comment>
<protein>
    <submittedName>
        <fullName evidence="1">Uncharacterized protein</fullName>
    </submittedName>
</protein>